<keyword evidence="3" id="KW-0560">Oxidoreductase</keyword>
<evidence type="ECO:0008006" key="5">
    <source>
        <dbReference type="Google" id="ProtNLM"/>
    </source>
</evidence>
<dbReference type="Pfam" id="PF02571">
    <property type="entry name" value="CbiJ"/>
    <property type="match status" value="1"/>
</dbReference>
<evidence type="ECO:0000256" key="1">
    <source>
        <dbReference type="ARBA" id="ARBA00004953"/>
    </source>
</evidence>
<proteinExistence type="predicted"/>
<dbReference type="PROSITE" id="PS51014">
    <property type="entry name" value="COBK_CBIJ"/>
    <property type="match status" value="1"/>
</dbReference>
<protein>
    <recommendedName>
        <fullName evidence="5">Precorrin-6A reductase</fullName>
    </recommendedName>
</protein>
<evidence type="ECO:0000313" key="4">
    <source>
        <dbReference type="EMBL" id="VAX16003.1"/>
    </source>
</evidence>
<name>A0A3B1BUV0_9ZZZZ</name>
<dbReference type="GO" id="GO:0016994">
    <property type="term" value="F:precorrin-6A reductase activity"/>
    <property type="evidence" value="ECO:0007669"/>
    <property type="project" value="InterPro"/>
</dbReference>
<sequence>MILVFGGTSDTAQVTRRIAALGHEMTVSTATDIDIDIGENESVKRITGRMTLDEIKKFILDNGVQAVVDTTHPYATIVRDNAKKAASETTIPYFTFVRPGLVYDCNNIIWAEDYEQAAEIAFSFGKTVLTTTGSKNIGVFAEKSKQTGVGMVARVLDYPASIEACRSAGLSDNQIIAKRGPFTVESNINHLQQYDIGVVVSKDSGMAGGAPEKVEAVKRADRKIVMIRKPDHTGSGAFESVDELIEDFKRVMKQSLEAEKR</sequence>
<comment type="pathway">
    <text evidence="1">Cofactor biosynthesis; adenosylcobalamin biosynthesis.</text>
</comment>
<organism evidence="4">
    <name type="scientific">hydrothermal vent metagenome</name>
    <dbReference type="NCBI Taxonomy" id="652676"/>
    <lineage>
        <taxon>unclassified sequences</taxon>
        <taxon>metagenomes</taxon>
        <taxon>ecological metagenomes</taxon>
    </lineage>
</organism>
<evidence type="ECO:0000256" key="3">
    <source>
        <dbReference type="ARBA" id="ARBA00023002"/>
    </source>
</evidence>
<accession>A0A3B1BUV0</accession>
<dbReference type="PANTHER" id="PTHR36925:SF1">
    <property type="entry name" value="COBALT-PRECORRIN-6A REDUCTASE"/>
    <property type="match status" value="1"/>
</dbReference>
<dbReference type="GO" id="GO:0009236">
    <property type="term" value="P:cobalamin biosynthetic process"/>
    <property type="evidence" value="ECO:0007669"/>
    <property type="project" value="UniProtKB-UniPathway"/>
</dbReference>
<gene>
    <name evidence="4" type="ORF">MNBD_NITROSPINAE04-2564</name>
</gene>
<evidence type="ECO:0000256" key="2">
    <source>
        <dbReference type="ARBA" id="ARBA00022573"/>
    </source>
</evidence>
<dbReference type="PANTHER" id="PTHR36925">
    <property type="entry name" value="COBALT-PRECORRIN-6A REDUCTASE"/>
    <property type="match status" value="1"/>
</dbReference>
<keyword evidence="2" id="KW-0169">Cobalamin biosynthesis</keyword>
<reference evidence="4" key="1">
    <citation type="submission" date="2018-06" db="EMBL/GenBank/DDBJ databases">
        <authorList>
            <person name="Zhirakovskaya E."/>
        </authorList>
    </citation>
    <scope>NUCLEOTIDE SEQUENCE</scope>
</reference>
<dbReference type="AlphaFoldDB" id="A0A3B1BUV0"/>
<dbReference type="NCBIfam" id="TIGR00715">
    <property type="entry name" value="precor6x_red"/>
    <property type="match status" value="1"/>
</dbReference>
<dbReference type="UniPathway" id="UPA00148"/>
<dbReference type="EMBL" id="UOGA01000053">
    <property type="protein sequence ID" value="VAX16003.1"/>
    <property type="molecule type" value="Genomic_DNA"/>
</dbReference>
<dbReference type="InterPro" id="IPR003723">
    <property type="entry name" value="Precorrin-6x_reduct"/>
</dbReference>